<evidence type="ECO:0000256" key="1">
    <source>
        <dbReference type="SAM" id="MobiDB-lite"/>
    </source>
</evidence>
<evidence type="ECO:0000313" key="3">
    <source>
        <dbReference type="EMBL" id="NXY16767.1"/>
    </source>
</evidence>
<dbReference type="GO" id="GO:0005178">
    <property type="term" value="F:integrin binding"/>
    <property type="evidence" value="ECO:0007669"/>
    <property type="project" value="InterPro"/>
</dbReference>
<evidence type="ECO:0000313" key="4">
    <source>
        <dbReference type="Proteomes" id="UP000658642"/>
    </source>
</evidence>
<proteinExistence type="predicted"/>
<protein>
    <submittedName>
        <fullName evidence="3">ICAM5 protein</fullName>
    </submittedName>
</protein>
<dbReference type="FunFam" id="2.60.40.10:FF:000641">
    <property type="entry name" value="Intercellular adhesion molecule 1"/>
    <property type="match status" value="1"/>
</dbReference>
<dbReference type="Proteomes" id="UP000658642">
    <property type="component" value="Unassembled WGS sequence"/>
</dbReference>
<dbReference type="GO" id="GO:0007155">
    <property type="term" value="P:cell adhesion"/>
    <property type="evidence" value="ECO:0007669"/>
    <property type="project" value="InterPro"/>
</dbReference>
<feature type="region of interest" description="Disordered" evidence="1">
    <location>
        <begin position="1"/>
        <end position="23"/>
    </location>
</feature>
<feature type="non-terminal residue" evidence="3">
    <location>
        <position position="103"/>
    </location>
</feature>
<dbReference type="InterPro" id="IPR036179">
    <property type="entry name" value="Ig-like_dom_sf"/>
</dbReference>
<keyword evidence="4" id="KW-1185">Reference proteome</keyword>
<accession>A0A852NTK0</accession>
<gene>
    <name evidence="3" type="primary">Icam5</name>
    <name evidence="3" type="ORF">ATRCLA_R15256</name>
</gene>
<name>A0A852NTK0_9PASS</name>
<reference evidence="3" key="1">
    <citation type="submission" date="2020-02" db="EMBL/GenBank/DDBJ databases">
        <title>Bird 10,000 Genomes (B10K) Project - Family phase.</title>
        <authorList>
            <person name="Zhang G."/>
        </authorList>
    </citation>
    <scope>NUCLEOTIDE SEQUENCE</scope>
    <source>
        <strain evidence="3">B10K-DU-029-61</strain>
        <tissue evidence="3">Blood</tissue>
    </source>
</reference>
<dbReference type="AlphaFoldDB" id="A0A852NTK0"/>
<evidence type="ECO:0000259" key="2">
    <source>
        <dbReference type="PROSITE" id="PS50835"/>
    </source>
</evidence>
<comment type="caution">
    <text evidence="3">The sequence shown here is derived from an EMBL/GenBank/DDBJ whole genome shotgun (WGS) entry which is preliminary data.</text>
</comment>
<dbReference type="SUPFAM" id="SSF48726">
    <property type="entry name" value="Immunoglobulin"/>
    <property type="match status" value="1"/>
</dbReference>
<dbReference type="InterPro" id="IPR047012">
    <property type="entry name" value="ICAM_VCAM"/>
</dbReference>
<organism evidence="3 4">
    <name type="scientific">Atrichornis clamosus</name>
    <dbReference type="NCBI Taxonomy" id="449594"/>
    <lineage>
        <taxon>Eukaryota</taxon>
        <taxon>Metazoa</taxon>
        <taxon>Chordata</taxon>
        <taxon>Craniata</taxon>
        <taxon>Vertebrata</taxon>
        <taxon>Euteleostomi</taxon>
        <taxon>Archelosauria</taxon>
        <taxon>Archosauria</taxon>
        <taxon>Dinosauria</taxon>
        <taxon>Saurischia</taxon>
        <taxon>Theropoda</taxon>
        <taxon>Coelurosauria</taxon>
        <taxon>Aves</taxon>
        <taxon>Neognathae</taxon>
        <taxon>Neoaves</taxon>
        <taxon>Telluraves</taxon>
        <taxon>Australaves</taxon>
        <taxon>Passeriformes</taxon>
        <taxon>Menuridae</taxon>
        <taxon>Atrichornis</taxon>
    </lineage>
</organism>
<dbReference type="EMBL" id="WBMZ01004988">
    <property type="protein sequence ID" value="NXY16767.1"/>
    <property type="molecule type" value="Genomic_DNA"/>
</dbReference>
<sequence length="103" mass="11203">LIPAFPAAKPRLDEGSCPRRQNWTEGQNETLRCRARGNPRAEVNCAKDGNSVAAGIWRRAGRGHAGTYLCRATNALGTAERNVTLWVHREWGVRGAPGLLGVL</sequence>
<dbReference type="PANTHER" id="PTHR13771:SF9">
    <property type="entry name" value="INTERCELLULAR ADHESION MOLECULE 5"/>
    <property type="match status" value="1"/>
</dbReference>
<dbReference type="PANTHER" id="PTHR13771">
    <property type="entry name" value="INTERCELLULAR ADHESION MOLECULE"/>
    <property type="match status" value="1"/>
</dbReference>
<feature type="non-terminal residue" evidence="3">
    <location>
        <position position="1"/>
    </location>
</feature>
<dbReference type="OrthoDB" id="6250964at2759"/>
<dbReference type="Pfam" id="PF13895">
    <property type="entry name" value="Ig_2"/>
    <property type="match status" value="1"/>
</dbReference>
<dbReference type="GO" id="GO:0005886">
    <property type="term" value="C:plasma membrane"/>
    <property type="evidence" value="ECO:0007669"/>
    <property type="project" value="TreeGrafter"/>
</dbReference>
<dbReference type="InterPro" id="IPR007110">
    <property type="entry name" value="Ig-like_dom"/>
</dbReference>
<feature type="domain" description="Ig-like" evidence="2">
    <location>
        <begin position="10"/>
        <end position="84"/>
    </location>
</feature>
<dbReference type="PROSITE" id="PS50835">
    <property type="entry name" value="IG_LIKE"/>
    <property type="match status" value="1"/>
</dbReference>
<dbReference type="Gene3D" id="2.60.40.10">
    <property type="entry name" value="Immunoglobulins"/>
    <property type="match status" value="1"/>
</dbReference>
<dbReference type="InterPro" id="IPR013783">
    <property type="entry name" value="Ig-like_fold"/>
</dbReference>